<dbReference type="SUPFAM" id="SSF75304">
    <property type="entry name" value="Amidase signature (AS) enzymes"/>
    <property type="match status" value="1"/>
</dbReference>
<dbReference type="OrthoDB" id="421993at2759"/>
<dbReference type="Proteomes" id="UP000230750">
    <property type="component" value="Unassembled WGS sequence"/>
</dbReference>
<proteinExistence type="inferred from homology"/>
<evidence type="ECO:0000259" key="2">
    <source>
        <dbReference type="Pfam" id="PF01425"/>
    </source>
</evidence>
<reference evidence="3 4" key="1">
    <citation type="journal article" date="2017" name="PLoS Biol.">
        <title>The sea cucumber genome provides insights into morphological evolution and visceral regeneration.</title>
        <authorList>
            <person name="Zhang X."/>
            <person name="Sun L."/>
            <person name="Yuan J."/>
            <person name="Sun Y."/>
            <person name="Gao Y."/>
            <person name="Zhang L."/>
            <person name="Li S."/>
            <person name="Dai H."/>
            <person name="Hamel J.F."/>
            <person name="Liu C."/>
            <person name="Yu Y."/>
            <person name="Liu S."/>
            <person name="Lin W."/>
            <person name="Guo K."/>
            <person name="Jin S."/>
            <person name="Xu P."/>
            <person name="Storey K.B."/>
            <person name="Huan P."/>
            <person name="Zhang T."/>
            <person name="Zhou Y."/>
            <person name="Zhang J."/>
            <person name="Lin C."/>
            <person name="Li X."/>
            <person name="Xing L."/>
            <person name="Huo D."/>
            <person name="Sun M."/>
            <person name="Wang L."/>
            <person name="Mercier A."/>
            <person name="Li F."/>
            <person name="Yang H."/>
            <person name="Xiang J."/>
        </authorList>
    </citation>
    <scope>NUCLEOTIDE SEQUENCE [LARGE SCALE GENOMIC DNA]</scope>
    <source>
        <strain evidence="3">Shaxun</strain>
        <tissue evidence="3">Muscle</tissue>
    </source>
</reference>
<keyword evidence="3" id="KW-0378">Hydrolase</keyword>
<dbReference type="InterPro" id="IPR036928">
    <property type="entry name" value="AS_sf"/>
</dbReference>
<dbReference type="Gene3D" id="3.90.1300.10">
    <property type="entry name" value="Amidase signature (AS) domain"/>
    <property type="match status" value="1"/>
</dbReference>
<comment type="caution">
    <text evidence="3">The sequence shown here is derived from an EMBL/GenBank/DDBJ whole genome shotgun (WGS) entry which is preliminary data.</text>
</comment>
<gene>
    <name evidence="3" type="ORF">BSL78_12824</name>
</gene>
<dbReference type="PANTHER" id="PTHR11895:SF67">
    <property type="entry name" value="AMIDASE DOMAIN-CONTAINING PROTEIN"/>
    <property type="match status" value="1"/>
</dbReference>
<dbReference type="InterPro" id="IPR000120">
    <property type="entry name" value="Amidase"/>
</dbReference>
<evidence type="ECO:0000313" key="3">
    <source>
        <dbReference type="EMBL" id="PIK50303.1"/>
    </source>
</evidence>
<dbReference type="PROSITE" id="PS00571">
    <property type="entry name" value="AMIDASES"/>
    <property type="match status" value="1"/>
</dbReference>
<name>A0A2G8KQM0_STIJA</name>
<dbReference type="STRING" id="307972.A0A2G8KQM0"/>
<dbReference type="PANTHER" id="PTHR11895">
    <property type="entry name" value="TRANSAMIDASE"/>
    <property type="match status" value="1"/>
</dbReference>
<dbReference type="GO" id="GO:0016787">
    <property type="term" value="F:hydrolase activity"/>
    <property type="evidence" value="ECO:0007669"/>
    <property type="project" value="UniProtKB-KW"/>
</dbReference>
<dbReference type="InterPro" id="IPR023631">
    <property type="entry name" value="Amidase_dom"/>
</dbReference>
<organism evidence="3 4">
    <name type="scientific">Stichopus japonicus</name>
    <name type="common">Sea cucumber</name>
    <dbReference type="NCBI Taxonomy" id="307972"/>
    <lineage>
        <taxon>Eukaryota</taxon>
        <taxon>Metazoa</taxon>
        <taxon>Echinodermata</taxon>
        <taxon>Eleutherozoa</taxon>
        <taxon>Echinozoa</taxon>
        <taxon>Holothuroidea</taxon>
        <taxon>Aspidochirotacea</taxon>
        <taxon>Aspidochirotida</taxon>
        <taxon>Stichopodidae</taxon>
        <taxon>Apostichopus</taxon>
    </lineage>
</organism>
<dbReference type="AlphaFoldDB" id="A0A2G8KQM0"/>
<protein>
    <submittedName>
        <fullName evidence="3">Putative fatty acid amide hydrolase-like</fullName>
    </submittedName>
</protein>
<dbReference type="InterPro" id="IPR020556">
    <property type="entry name" value="Amidase_CS"/>
</dbReference>
<keyword evidence="4" id="KW-1185">Reference proteome</keyword>
<dbReference type="EMBL" id="MRZV01000425">
    <property type="protein sequence ID" value="PIK50303.1"/>
    <property type="molecule type" value="Genomic_DNA"/>
</dbReference>
<evidence type="ECO:0000313" key="4">
    <source>
        <dbReference type="Proteomes" id="UP000230750"/>
    </source>
</evidence>
<accession>A0A2G8KQM0</accession>
<feature type="domain" description="Amidase" evidence="2">
    <location>
        <begin position="154"/>
        <end position="353"/>
    </location>
</feature>
<comment type="similarity">
    <text evidence="1">Belongs to the amidase family.</text>
</comment>
<evidence type="ECO:0000256" key="1">
    <source>
        <dbReference type="ARBA" id="ARBA00009199"/>
    </source>
</evidence>
<dbReference type="Pfam" id="PF01425">
    <property type="entry name" value="Amidase"/>
    <property type="match status" value="1"/>
</dbReference>
<sequence>MSCARLFSVESSWVSSVLEMDGRRNYGEDTFNQRRQSETYAKTQWVDMRLSAKICTSFIGRLGWTSYTFKQVGFNFFRSIHYVEEPSFTPNPSTFEGPKGVPEGSRIDLESYVQAANKETDFHFFSVSDYYHAYRNGTTTPSEVADWVIARVEESNSLKPGLCAVTQMDQESARKMARESSERVAKGCPCSVLDGIPILIKEELNCAPYHAKCGTSFMGKMPVIQDCTIAYKLKQAGAVIIGMTNMHELGMSVFGYNIDPDHGMPRNPYDPNHYTGGSSSGSAAAVASGLVPVAIGTDGGGSVRVPATLCGNVGLKPTFGRVSLGGNEVSCHSVVHAGPICSNVNDTALVYNVEVVRACEAAVDHLRNKGAEVVGFQIPELQELRDSAHHDHPTRDERKLR</sequence>